<proteinExistence type="predicted"/>
<reference evidence="3 4" key="1">
    <citation type="submission" date="2019-07" db="EMBL/GenBank/DDBJ databases">
        <title>Whole genome shotgun sequence of Segetibacter aerophilus NBRC 106135.</title>
        <authorList>
            <person name="Hosoyama A."/>
            <person name="Uohara A."/>
            <person name="Ohji S."/>
            <person name="Ichikawa N."/>
        </authorList>
    </citation>
    <scope>NUCLEOTIDE SEQUENCE [LARGE SCALE GENOMIC DNA]</scope>
    <source>
        <strain evidence="3 4">NBRC 106135</strain>
    </source>
</reference>
<dbReference type="OrthoDB" id="947434at2"/>
<dbReference type="EMBL" id="BJYT01000046">
    <property type="protein sequence ID" value="GEO12229.1"/>
    <property type="molecule type" value="Genomic_DNA"/>
</dbReference>
<evidence type="ECO:0000313" key="3">
    <source>
        <dbReference type="EMBL" id="GEO12229.1"/>
    </source>
</evidence>
<keyword evidence="4" id="KW-1185">Reference proteome</keyword>
<evidence type="ECO:0000313" key="4">
    <source>
        <dbReference type="Proteomes" id="UP000321513"/>
    </source>
</evidence>
<dbReference type="InterPro" id="IPR025665">
    <property type="entry name" value="Beta-barrel_OMP_2"/>
</dbReference>
<feature type="chain" id="PRO_5022010119" description="Outer membrane protein beta-barrel domain-containing protein" evidence="1">
    <location>
        <begin position="20"/>
        <end position="195"/>
    </location>
</feature>
<evidence type="ECO:0000256" key="1">
    <source>
        <dbReference type="SAM" id="SignalP"/>
    </source>
</evidence>
<feature type="domain" description="Outer membrane protein beta-barrel" evidence="2">
    <location>
        <begin position="18"/>
        <end position="167"/>
    </location>
</feature>
<sequence>MKKGLLSIVICVGFISSFAQTPHFGLKGGLNAANLSREGSGTSDFKIGFHLGGLAHIHMTNHFAIQPEIVYSQQGGKNTFGNVENKIKLNYVNIPVLAQYMFGKGFRLEGGPQLGLLASAKQKIGSAESDVAGSFKSTDISFVAGFGLLGPAKLGVDFRWTFGLNNINKVPNGVSTRNNVAQLGLFYQFDHKGKR</sequence>
<evidence type="ECO:0000259" key="2">
    <source>
        <dbReference type="Pfam" id="PF13568"/>
    </source>
</evidence>
<dbReference type="RefSeq" id="WP_147206349.1">
    <property type="nucleotide sequence ID" value="NZ_BJYT01000046.1"/>
</dbReference>
<name>A0A512BJT5_9BACT</name>
<comment type="caution">
    <text evidence="3">The sequence shown here is derived from an EMBL/GenBank/DDBJ whole genome shotgun (WGS) entry which is preliminary data.</text>
</comment>
<keyword evidence="1" id="KW-0732">Signal</keyword>
<feature type="signal peptide" evidence="1">
    <location>
        <begin position="1"/>
        <end position="19"/>
    </location>
</feature>
<dbReference type="Proteomes" id="UP000321513">
    <property type="component" value="Unassembled WGS sequence"/>
</dbReference>
<dbReference type="InterPro" id="IPR011250">
    <property type="entry name" value="OMP/PagP_B-barrel"/>
</dbReference>
<dbReference type="SUPFAM" id="SSF56925">
    <property type="entry name" value="OMPA-like"/>
    <property type="match status" value="1"/>
</dbReference>
<protein>
    <recommendedName>
        <fullName evidence="2">Outer membrane protein beta-barrel domain-containing protein</fullName>
    </recommendedName>
</protein>
<dbReference type="Pfam" id="PF13568">
    <property type="entry name" value="OMP_b-brl_2"/>
    <property type="match status" value="1"/>
</dbReference>
<organism evidence="3 4">
    <name type="scientific">Segetibacter aerophilus</name>
    <dbReference type="NCBI Taxonomy" id="670293"/>
    <lineage>
        <taxon>Bacteria</taxon>
        <taxon>Pseudomonadati</taxon>
        <taxon>Bacteroidota</taxon>
        <taxon>Chitinophagia</taxon>
        <taxon>Chitinophagales</taxon>
        <taxon>Chitinophagaceae</taxon>
        <taxon>Segetibacter</taxon>
    </lineage>
</organism>
<gene>
    <name evidence="3" type="ORF">SAE01_47250</name>
</gene>
<dbReference type="AlphaFoldDB" id="A0A512BJT5"/>
<accession>A0A512BJT5</accession>